<sequence length="141" mass="16080">MKYSKAAEYSDRSPCTNVPIHCALCTIDSNGAMMTIWKYNLKYHLDTTHIPDTGEHPTLPLELIVTPHITREEELKMGIEPKETDYYRASEGIPNSDDTEEMVRDDREGRKRGVSDVSVSTTYSESHQPSPSKTMRRYPEA</sequence>
<feature type="compositionally biased region" description="Polar residues" evidence="1">
    <location>
        <begin position="117"/>
        <end position="133"/>
    </location>
</feature>
<reference evidence="2" key="1">
    <citation type="submission" date="2020-11" db="EMBL/GenBank/DDBJ databases">
        <authorList>
            <consortium name="DOE Joint Genome Institute"/>
            <person name="Ahrendt S."/>
            <person name="Riley R."/>
            <person name="Andreopoulos W."/>
            <person name="LaButti K."/>
            <person name="Pangilinan J."/>
            <person name="Ruiz-duenas F.J."/>
            <person name="Barrasa J.M."/>
            <person name="Sanchez-Garcia M."/>
            <person name="Camarero S."/>
            <person name="Miyauchi S."/>
            <person name="Serrano A."/>
            <person name="Linde D."/>
            <person name="Babiker R."/>
            <person name="Drula E."/>
            <person name="Ayuso-Fernandez I."/>
            <person name="Pacheco R."/>
            <person name="Padilla G."/>
            <person name="Ferreira P."/>
            <person name="Barriuso J."/>
            <person name="Kellner H."/>
            <person name="Castanera R."/>
            <person name="Alfaro M."/>
            <person name="Ramirez L."/>
            <person name="Pisabarro A.G."/>
            <person name="Kuo A."/>
            <person name="Tritt A."/>
            <person name="Lipzen A."/>
            <person name="He G."/>
            <person name="Yan M."/>
            <person name="Ng V."/>
            <person name="Cullen D."/>
            <person name="Martin F."/>
            <person name="Rosso M.-N."/>
            <person name="Henrissat B."/>
            <person name="Hibbett D."/>
            <person name="Martinez A.T."/>
            <person name="Grigoriev I.V."/>
        </authorList>
    </citation>
    <scope>NUCLEOTIDE SEQUENCE</scope>
    <source>
        <strain evidence="2">AH 44721</strain>
    </source>
</reference>
<keyword evidence="4" id="KW-1185">Reference proteome</keyword>
<evidence type="ECO:0000313" key="4">
    <source>
        <dbReference type="Proteomes" id="UP000724874"/>
    </source>
</evidence>
<feature type="compositionally biased region" description="Basic and acidic residues" evidence="1">
    <location>
        <begin position="78"/>
        <end position="88"/>
    </location>
</feature>
<feature type="compositionally biased region" description="Basic and acidic residues" evidence="1">
    <location>
        <begin position="101"/>
        <end position="114"/>
    </location>
</feature>
<organism evidence="2 4">
    <name type="scientific">Gymnopilus junonius</name>
    <name type="common">Spectacular rustgill mushroom</name>
    <name type="synonym">Gymnopilus spectabilis subsp. junonius</name>
    <dbReference type="NCBI Taxonomy" id="109634"/>
    <lineage>
        <taxon>Eukaryota</taxon>
        <taxon>Fungi</taxon>
        <taxon>Dikarya</taxon>
        <taxon>Basidiomycota</taxon>
        <taxon>Agaricomycotina</taxon>
        <taxon>Agaricomycetes</taxon>
        <taxon>Agaricomycetidae</taxon>
        <taxon>Agaricales</taxon>
        <taxon>Agaricineae</taxon>
        <taxon>Hymenogastraceae</taxon>
        <taxon>Gymnopilus</taxon>
    </lineage>
</organism>
<evidence type="ECO:0000256" key="1">
    <source>
        <dbReference type="SAM" id="MobiDB-lite"/>
    </source>
</evidence>
<gene>
    <name evidence="3" type="ORF">CPB84DRAFT_1798441</name>
    <name evidence="2" type="ORF">CPB84DRAFT_1802942</name>
</gene>
<dbReference type="Proteomes" id="UP000724874">
    <property type="component" value="Unassembled WGS sequence"/>
</dbReference>
<comment type="caution">
    <text evidence="2">The sequence shown here is derived from an EMBL/GenBank/DDBJ whole genome shotgun (WGS) entry which is preliminary data.</text>
</comment>
<dbReference type="EMBL" id="JADNYJ010000240">
    <property type="protein sequence ID" value="KAF8873365.1"/>
    <property type="molecule type" value="Genomic_DNA"/>
</dbReference>
<feature type="region of interest" description="Disordered" evidence="1">
    <location>
        <begin position="78"/>
        <end position="141"/>
    </location>
</feature>
<name>A0A9P5N9N0_GYMJU</name>
<proteinExistence type="predicted"/>
<dbReference type="AlphaFoldDB" id="A0A9P5N9N0"/>
<dbReference type="OrthoDB" id="3241874at2759"/>
<protein>
    <submittedName>
        <fullName evidence="2">Uncharacterized protein</fullName>
    </submittedName>
</protein>
<accession>A0A9P5N9N0</accession>
<dbReference type="EMBL" id="JADNYJ010000379">
    <property type="protein sequence ID" value="KAF8870094.1"/>
    <property type="molecule type" value="Genomic_DNA"/>
</dbReference>
<evidence type="ECO:0000313" key="2">
    <source>
        <dbReference type="EMBL" id="KAF8870094.1"/>
    </source>
</evidence>
<evidence type="ECO:0000313" key="3">
    <source>
        <dbReference type="EMBL" id="KAF8873365.1"/>
    </source>
</evidence>